<evidence type="ECO:0000313" key="3">
    <source>
        <dbReference type="Proteomes" id="UP000006177"/>
    </source>
</evidence>
<gene>
    <name evidence="2" type="ordered locus">LFML04_0999</name>
</gene>
<proteinExistence type="predicted"/>
<dbReference type="HOGENOM" id="CLU_2494089_0_0_0"/>
<evidence type="ECO:0000313" key="2">
    <source>
        <dbReference type="EMBL" id="AFS53230.1"/>
    </source>
</evidence>
<organism evidence="2 3">
    <name type="scientific">Leptospirillum ferriphilum (strain ML-04)</name>
    <dbReference type="NCBI Taxonomy" id="1048260"/>
    <lineage>
        <taxon>Bacteria</taxon>
        <taxon>Pseudomonadati</taxon>
        <taxon>Nitrospirota</taxon>
        <taxon>Nitrospiria</taxon>
        <taxon>Nitrospirales</taxon>
        <taxon>Nitrospiraceae</taxon>
        <taxon>Leptospirillum</taxon>
    </lineage>
</organism>
<dbReference type="AlphaFoldDB" id="J9Z9N3"/>
<reference evidence="2 3" key="1">
    <citation type="journal article" date="2011" name="J. Microbiol.">
        <title>Complete genome of Leptospirillum ferriphilum ML-04 provides insight into its physiology and environmental adaptation.</title>
        <authorList>
            <person name="Mi S."/>
            <person name="Song J."/>
            <person name="Lin J."/>
            <person name="Che Y."/>
            <person name="Zheng H."/>
            <person name="Lin J."/>
        </authorList>
    </citation>
    <scope>NUCLEOTIDE SEQUENCE [LARGE SCALE GENOMIC DNA]</scope>
    <source>
        <strain evidence="2 3">ML-04</strain>
    </source>
</reference>
<accession>J9Z9N3</accession>
<feature type="compositionally biased region" description="Basic and acidic residues" evidence="1">
    <location>
        <begin position="15"/>
        <end position="32"/>
    </location>
</feature>
<dbReference type="Proteomes" id="UP000006177">
    <property type="component" value="Chromosome"/>
</dbReference>
<dbReference type="EMBL" id="CP002919">
    <property type="protein sequence ID" value="AFS53230.1"/>
    <property type="molecule type" value="Genomic_DNA"/>
</dbReference>
<evidence type="ECO:0000256" key="1">
    <source>
        <dbReference type="SAM" id="MobiDB-lite"/>
    </source>
</evidence>
<protein>
    <submittedName>
        <fullName evidence="2">Uncharacterized protein</fullName>
    </submittedName>
</protein>
<feature type="region of interest" description="Disordered" evidence="1">
    <location>
        <begin position="15"/>
        <end position="86"/>
    </location>
</feature>
<sequence length="86" mass="9570">MDRHEISLLRGLFGKPEKSGREVSGETLEKRWNGSPRSVAHPVSSLWRTGECFPSGKVQSSMMPEDPDTGEMSRASDGLRNTRKIP</sequence>
<dbReference type="KEGG" id="lfi:LFML04_0999"/>
<name>J9Z9N3_LEPFM</name>